<dbReference type="EMBL" id="FPLJ01000072">
    <property type="protein sequence ID" value="SGY96584.1"/>
    <property type="molecule type" value="Genomic_DNA"/>
</dbReference>
<proteinExistence type="predicted"/>
<evidence type="ECO:0000313" key="3">
    <source>
        <dbReference type="Proteomes" id="UP000182660"/>
    </source>
</evidence>
<evidence type="ECO:0000256" key="1">
    <source>
        <dbReference type="SAM" id="SignalP"/>
    </source>
</evidence>
<keyword evidence="1" id="KW-0732">Signal</keyword>
<reference evidence="2 3" key="1">
    <citation type="submission" date="2016-11" db="EMBL/GenBank/DDBJ databases">
        <authorList>
            <person name="Klemetsen T."/>
        </authorList>
    </citation>
    <scope>NUCLEOTIDE SEQUENCE [LARGE SCALE GENOMIC DNA]</scope>
    <source>
        <strain evidence="2">MT 2528</strain>
    </source>
</reference>
<accession>A0ABY1HIC9</accession>
<dbReference type="InterPro" id="IPR011042">
    <property type="entry name" value="6-blade_b-propeller_TolB-like"/>
</dbReference>
<dbReference type="Gene3D" id="2.120.10.30">
    <property type="entry name" value="TolB, C-terminal domain"/>
    <property type="match status" value="1"/>
</dbReference>
<organism evidence="2 3">
    <name type="scientific">Moritella viscosa</name>
    <dbReference type="NCBI Taxonomy" id="80854"/>
    <lineage>
        <taxon>Bacteria</taxon>
        <taxon>Pseudomonadati</taxon>
        <taxon>Pseudomonadota</taxon>
        <taxon>Gammaproteobacteria</taxon>
        <taxon>Alteromonadales</taxon>
        <taxon>Moritellaceae</taxon>
        <taxon>Moritella</taxon>
    </lineage>
</organism>
<sequence>MKKHQGIVLLLGLSMLLLQACGQPSPAVNKTETKPEPVAEVITEKRDHVTEHNYITYDDESYPLGMPEYNVYKAKEWPREDLDNAESYDQPRLQFFWDNGNSRKMKSDAYEKRQKIWSMKMDGTDLRLVTDDFDGRTRGTLRRSPNNRYLAYAYANDGLHKVLFDLKTQESIILGSSSTLPILVWAEDSSYLYYSNGREYIKYTLATKKKEAVDIRLTPQTVIYGGKRIVVSDAGVAVYRESDNKRLYDILTEEDDTKTVEERIYRERAISANGKYAWAKNRYHKVFIDVENKTWFAVDNKGVDKWKIHTMDNISVNGDEYQMGAAWVTLYAMDKGGNKLSYKRWTPIGTGRSARLSNVYNAFANNGRFFTKEGK</sequence>
<name>A0ABY1HIC9_9GAMM</name>
<keyword evidence="3" id="KW-1185">Reference proteome</keyword>
<protein>
    <recommendedName>
        <fullName evidence="4">Lipoprotein</fullName>
    </recommendedName>
</protein>
<evidence type="ECO:0000313" key="2">
    <source>
        <dbReference type="EMBL" id="SGY96584.1"/>
    </source>
</evidence>
<evidence type="ECO:0008006" key="4">
    <source>
        <dbReference type="Google" id="ProtNLM"/>
    </source>
</evidence>
<dbReference type="SUPFAM" id="SSF69304">
    <property type="entry name" value="Tricorn protease N-terminal domain"/>
    <property type="match status" value="1"/>
</dbReference>
<feature type="signal peptide" evidence="1">
    <location>
        <begin position="1"/>
        <end position="20"/>
    </location>
</feature>
<dbReference type="RefSeq" id="WP_075499540.1">
    <property type="nucleotide sequence ID" value="NZ_CAWRCN010000131.1"/>
</dbReference>
<gene>
    <name evidence="2" type="ORF">MT2528_3229</name>
</gene>
<comment type="caution">
    <text evidence="2">The sequence shown here is derived from an EMBL/GenBank/DDBJ whole genome shotgun (WGS) entry which is preliminary data.</text>
</comment>
<feature type="chain" id="PRO_5047310866" description="Lipoprotein" evidence="1">
    <location>
        <begin position="21"/>
        <end position="375"/>
    </location>
</feature>
<dbReference type="Proteomes" id="UP000182660">
    <property type="component" value="Unassembled WGS sequence"/>
</dbReference>
<dbReference type="PROSITE" id="PS51257">
    <property type="entry name" value="PROKAR_LIPOPROTEIN"/>
    <property type="match status" value="1"/>
</dbReference>